<dbReference type="SUPFAM" id="SSF48452">
    <property type="entry name" value="TPR-like"/>
    <property type="match status" value="1"/>
</dbReference>
<protein>
    <recommendedName>
        <fullName evidence="3">Tetratricopeptide repeat protein</fullName>
    </recommendedName>
</protein>
<dbReference type="GeneID" id="7844487"/>
<dbReference type="RefSeq" id="XP_001012879.1">
    <property type="nucleotide sequence ID" value="XM_001012879.1"/>
</dbReference>
<evidence type="ECO:0000313" key="2">
    <source>
        <dbReference type="Proteomes" id="UP000009168"/>
    </source>
</evidence>
<dbReference type="Gene3D" id="1.25.40.10">
    <property type="entry name" value="Tetratricopeptide repeat domain"/>
    <property type="match status" value="1"/>
</dbReference>
<dbReference type="KEGG" id="tet:TTHERM_00094250"/>
<evidence type="ECO:0008006" key="3">
    <source>
        <dbReference type="Google" id="ProtNLM"/>
    </source>
</evidence>
<accession>Q235W6</accession>
<reference evidence="2" key="1">
    <citation type="journal article" date="2006" name="PLoS Biol.">
        <title>Macronuclear genome sequence of the ciliate Tetrahymena thermophila, a model eukaryote.</title>
        <authorList>
            <person name="Eisen J.A."/>
            <person name="Coyne R.S."/>
            <person name="Wu M."/>
            <person name="Wu D."/>
            <person name="Thiagarajan M."/>
            <person name="Wortman J.R."/>
            <person name="Badger J.H."/>
            <person name="Ren Q."/>
            <person name="Amedeo P."/>
            <person name="Jones K.M."/>
            <person name="Tallon L.J."/>
            <person name="Delcher A.L."/>
            <person name="Salzberg S.L."/>
            <person name="Silva J.C."/>
            <person name="Haas B.J."/>
            <person name="Majoros W.H."/>
            <person name="Farzad M."/>
            <person name="Carlton J.M."/>
            <person name="Smith R.K. Jr."/>
            <person name="Garg J."/>
            <person name="Pearlman R.E."/>
            <person name="Karrer K.M."/>
            <person name="Sun L."/>
            <person name="Manning G."/>
            <person name="Elde N.C."/>
            <person name="Turkewitz A.P."/>
            <person name="Asai D.J."/>
            <person name="Wilkes D.E."/>
            <person name="Wang Y."/>
            <person name="Cai H."/>
            <person name="Collins K."/>
            <person name="Stewart B.A."/>
            <person name="Lee S.R."/>
            <person name="Wilamowska K."/>
            <person name="Weinberg Z."/>
            <person name="Ruzzo W.L."/>
            <person name="Wloga D."/>
            <person name="Gaertig J."/>
            <person name="Frankel J."/>
            <person name="Tsao C.-C."/>
            <person name="Gorovsky M.A."/>
            <person name="Keeling P.J."/>
            <person name="Waller R.F."/>
            <person name="Patron N.J."/>
            <person name="Cherry J.M."/>
            <person name="Stover N.A."/>
            <person name="Krieger C.J."/>
            <person name="del Toro C."/>
            <person name="Ryder H.F."/>
            <person name="Williamson S.C."/>
            <person name="Barbeau R.A."/>
            <person name="Hamilton E.P."/>
            <person name="Orias E."/>
        </authorList>
    </citation>
    <scope>NUCLEOTIDE SEQUENCE [LARGE SCALE GENOMIC DNA]</scope>
    <source>
        <strain evidence="2">SB210</strain>
    </source>
</reference>
<dbReference type="Proteomes" id="UP000009168">
    <property type="component" value="Unassembled WGS sequence"/>
</dbReference>
<dbReference type="AlphaFoldDB" id="Q235W6"/>
<dbReference type="EMBL" id="GG662749">
    <property type="protein sequence ID" value="EAR92634.1"/>
    <property type="molecule type" value="Genomic_DNA"/>
</dbReference>
<evidence type="ECO:0000313" key="1">
    <source>
        <dbReference type="EMBL" id="EAR92634.1"/>
    </source>
</evidence>
<proteinExistence type="predicted"/>
<name>Q235W6_TETTS</name>
<keyword evidence="2" id="KW-1185">Reference proteome</keyword>
<sequence>MSIKNSQQNLSRCMLQQAINLYYESQIDESLEVLNKIEQKDLQFIDQVIQKRYLLLNLIAQGDLGQARDLRNQILNQYLRLKWCEDDTLKTYKLNLEEIILIICIWSYHTIFLQGGGAGAETQDLLYVFKKILEIQNSQLSEQENLLFKIFLDGEADQQDKLLQSFSGRLLEDLLVYATVNHLHFAPSKKPFYDLLVVCGEQAYQINPKHPLMCYFLGFHYFYRDIDKSFDYFNKQFELYNKNIYCNTYYLKFLVLNKNHMKFLQVYDQVKLINKNHHRVALAYAEYLVDNHKSFEAFECIINSLKNKEVKQEINQDYFQWFSIQVDELFENDFQIQIYEQAIELDFENYRFYDQLSNAYLKQGQYERLIQLYNRYKLKEEKDSSIESQIYEQVLQIYIEQKDYQNWIELKMKNKDKIDSFVFDKFDFNQKNLELTFIDHSIYIIDELDCLIQQYEKKLQQKENKSRFRISEKKKIELKQYSTFFQLLLEQHSIYLQQQALAKQFKDIEIYKKSILLQDLYY</sequence>
<dbReference type="InterPro" id="IPR011990">
    <property type="entry name" value="TPR-like_helical_dom_sf"/>
</dbReference>
<dbReference type="HOGENOM" id="CLU_522264_0_0_1"/>
<organism evidence="1 2">
    <name type="scientific">Tetrahymena thermophila (strain SB210)</name>
    <dbReference type="NCBI Taxonomy" id="312017"/>
    <lineage>
        <taxon>Eukaryota</taxon>
        <taxon>Sar</taxon>
        <taxon>Alveolata</taxon>
        <taxon>Ciliophora</taxon>
        <taxon>Intramacronucleata</taxon>
        <taxon>Oligohymenophorea</taxon>
        <taxon>Hymenostomatida</taxon>
        <taxon>Tetrahymenina</taxon>
        <taxon>Tetrahymenidae</taxon>
        <taxon>Tetrahymena</taxon>
    </lineage>
</organism>
<gene>
    <name evidence="1" type="ORF">TTHERM_00094250</name>
</gene>
<dbReference type="InParanoid" id="Q235W6"/>